<proteinExistence type="predicted"/>
<accession>A0A6L9LHD5</accession>
<evidence type="ECO:0000313" key="2">
    <source>
        <dbReference type="Proteomes" id="UP000474175"/>
    </source>
</evidence>
<comment type="caution">
    <text evidence="1">The sequence shown here is derived from an EMBL/GenBank/DDBJ whole genome shotgun (WGS) entry which is preliminary data.</text>
</comment>
<dbReference type="EMBL" id="JAAFZH010000005">
    <property type="protein sequence ID" value="NDU96039.1"/>
    <property type="molecule type" value="Genomic_DNA"/>
</dbReference>
<name>A0A6L9LHD5_9BACT</name>
<dbReference type="RefSeq" id="WP_163949284.1">
    <property type="nucleotide sequence ID" value="NZ_JAAFZH010000005.1"/>
</dbReference>
<keyword evidence="2" id="KW-1185">Reference proteome</keyword>
<gene>
    <name evidence="1" type="ORF">GK108_14240</name>
</gene>
<dbReference type="InterPro" id="IPR019619">
    <property type="entry name" value="DUF2490"/>
</dbReference>
<organism evidence="1 2">
    <name type="scientific">Spirosoma terrae</name>
    <dbReference type="NCBI Taxonomy" id="1968276"/>
    <lineage>
        <taxon>Bacteria</taxon>
        <taxon>Pseudomonadati</taxon>
        <taxon>Bacteroidota</taxon>
        <taxon>Cytophagia</taxon>
        <taxon>Cytophagales</taxon>
        <taxon>Cytophagaceae</taxon>
        <taxon>Spirosoma</taxon>
    </lineage>
</organism>
<dbReference type="Pfam" id="PF10677">
    <property type="entry name" value="DUF2490"/>
    <property type="match status" value="1"/>
</dbReference>
<sequence>MGFTQRTTLFLVLLWCPHWILAQPPETKGWFFLSHTQTITKKVAILFDAQVRSADQLRYVNTLLLRSGVAYNLNKKHSVALGYAYKSDWERQEDGVDRQIENRIYEQYLFESTIGKSEVTARFRFEQRFIKEDVHYLFSERARAFLALQIPVIANNDFSKGMYVNLQNELFANVHNKQNVNGDFFDQNRLLTSVGYRWNKKIDTEIGYMIWQQKEWEGDMSSHVFQVMITTNLD</sequence>
<reference evidence="1 2" key="1">
    <citation type="submission" date="2020-02" db="EMBL/GenBank/DDBJ databases">
        <title>Draft genome sequence of two Spirosoma agri KCTC 52727 and Spirosoma terrae KCTC 52035.</title>
        <authorList>
            <person name="Rojas J."/>
            <person name="Ambika Manirajan B."/>
            <person name="Suarez C."/>
            <person name="Ratering S."/>
            <person name="Schnell S."/>
        </authorList>
    </citation>
    <scope>NUCLEOTIDE SEQUENCE [LARGE SCALE GENOMIC DNA]</scope>
    <source>
        <strain evidence="1 2">KCTC 52035</strain>
    </source>
</reference>
<protein>
    <submittedName>
        <fullName evidence="1">DUF2490 domain-containing protein</fullName>
    </submittedName>
</protein>
<dbReference type="Proteomes" id="UP000474175">
    <property type="component" value="Unassembled WGS sequence"/>
</dbReference>
<evidence type="ECO:0000313" key="1">
    <source>
        <dbReference type="EMBL" id="NDU96039.1"/>
    </source>
</evidence>
<dbReference type="AlphaFoldDB" id="A0A6L9LHD5"/>